<evidence type="ECO:0008006" key="4">
    <source>
        <dbReference type="Google" id="ProtNLM"/>
    </source>
</evidence>
<reference evidence="2" key="1">
    <citation type="submission" date="2020-11" db="EMBL/GenBank/DDBJ databases">
        <title>Nocardioides sp. CBS4Y-1, whole genome shotgun sequence.</title>
        <authorList>
            <person name="Tuo L."/>
        </authorList>
    </citation>
    <scope>NUCLEOTIDE SEQUENCE</scope>
    <source>
        <strain evidence="2">CBS4Y-1</strain>
    </source>
</reference>
<keyword evidence="1" id="KW-0732">Signal</keyword>
<name>A0A930V373_9ACTN</name>
<organism evidence="2 3">
    <name type="scientific">Nocardioides acrostichi</name>
    <dbReference type="NCBI Taxonomy" id="2784339"/>
    <lineage>
        <taxon>Bacteria</taxon>
        <taxon>Bacillati</taxon>
        <taxon>Actinomycetota</taxon>
        <taxon>Actinomycetes</taxon>
        <taxon>Propionibacteriales</taxon>
        <taxon>Nocardioidaceae</taxon>
        <taxon>Nocardioides</taxon>
    </lineage>
</organism>
<evidence type="ECO:0000313" key="2">
    <source>
        <dbReference type="EMBL" id="MBF4162364.1"/>
    </source>
</evidence>
<sequence length="118" mass="12332">MLAVLLPLACVLALAGCGSDSSDDPGSDASDEPVLIDITFSGSTVTPSGDRVKVAVGQTVELHVKADEPGEIHVHSTPEQEIEYDAGTSEHDLTIDKPGIVEVESHSLDQVIVQLEVS</sequence>
<keyword evidence="3" id="KW-1185">Reference proteome</keyword>
<dbReference type="AlphaFoldDB" id="A0A930V373"/>
<protein>
    <recommendedName>
        <fullName evidence="4">EfeO-type cupredoxin-like domain-containing protein</fullName>
    </recommendedName>
</protein>
<evidence type="ECO:0000313" key="3">
    <source>
        <dbReference type="Proteomes" id="UP000656804"/>
    </source>
</evidence>
<feature type="signal peptide" evidence="1">
    <location>
        <begin position="1"/>
        <end position="15"/>
    </location>
</feature>
<proteinExistence type="predicted"/>
<dbReference type="InterPro" id="IPR008972">
    <property type="entry name" value="Cupredoxin"/>
</dbReference>
<accession>A0A930V373</accession>
<gene>
    <name evidence="2" type="ORF">ISG29_11745</name>
</gene>
<dbReference type="Proteomes" id="UP000656804">
    <property type="component" value="Unassembled WGS sequence"/>
</dbReference>
<evidence type="ECO:0000256" key="1">
    <source>
        <dbReference type="SAM" id="SignalP"/>
    </source>
</evidence>
<dbReference type="EMBL" id="JADIVZ010000005">
    <property type="protein sequence ID" value="MBF4162364.1"/>
    <property type="molecule type" value="Genomic_DNA"/>
</dbReference>
<dbReference type="SUPFAM" id="SSF49503">
    <property type="entry name" value="Cupredoxins"/>
    <property type="match status" value="1"/>
</dbReference>
<feature type="chain" id="PRO_5038810307" description="EfeO-type cupredoxin-like domain-containing protein" evidence="1">
    <location>
        <begin position="16"/>
        <end position="118"/>
    </location>
</feature>
<comment type="caution">
    <text evidence="2">The sequence shown here is derived from an EMBL/GenBank/DDBJ whole genome shotgun (WGS) entry which is preliminary data.</text>
</comment>